<keyword evidence="10" id="KW-1185">Reference proteome</keyword>
<dbReference type="Pfam" id="PF00005">
    <property type="entry name" value="ABC_tran"/>
    <property type="match status" value="1"/>
</dbReference>
<dbReference type="InterPro" id="IPR050388">
    <property type="entry name" value="ABC_Ni/Peptide_Import"/>
</dbReference>
<accession>A0A972GSQ0</accession>
<dbReference type="SMART" id="SM00382">
    <property type="entry name" value="AAA"/>
    <property type="match status" value="1"/>
</dbReference>
<dbReference type="PROSITE" id="PS50893">
    <property type="entry name" value="ABC_TRANSPORTER_2"/>
    <property type="match status" value="1"/>
</dbReference>
<comment type="similarity">
    <text evidence="2">Belongs to the ABC transporter superfamily.</text>
</comment>
<evidence type="ECO:0000256" key="4">
    <source>
        <dbReference type="ARBA" id="ARBA00022475"/>
    </source>
</evidence>
<protein>
    <submittedName>
        <fullName evidence="9">ATP-binding cassette domain-containing protein</fullName>
    </submittedName>
</protein>
<name>A0A972GSQ0_9BACL</name>
<keyword evidence="5" id="KW-0547">Nucleotide-binding</keyword>
<dbReference type="NCBIfam" id="TIGR01727">
    <property type="entry name" value="oligo_HPY"/>
    <property type="match status" value="1"/>
</dbReference>
<dbReference type="InterPro" id="IPR013563">
    <property type="entry name" value="Oligopep_ABC_C"/>
</dbReference>
<dbReference type="GO" id="GO:0015833">
    <property type="term" value="P:peptide transport"/>
    <property type="evidence" value="ECO:0007669"/>
    <property type="project" value="InterPro"/>
</dbReference>
<feature type="domain" description="ABC transporter" evidence="8">
    <location>
        <begin position="9"/>
        <end position="265"/>
    </location>
</feature>
<dbReference type="PANTHER" id="PTHR43297">
    <property type="entry name" value="OLIGOPEPTIDE TRANSPORT ATP-BINDING PROTEIN APPD"/>
    <property type="match status" value="1"/>
</dbReference>
<dbReference type="Gene3D" id="3.40.50.300">
    <property type="entry name" value="P-loop containing nucleotide triphosphate hydrolases"/>
    <property type="match status" value="1"/>
</dbReference>
<organism evidence="9 10">
    <name type="scientific">Paenibacillus foliorum</name>
    <dbReference type="NCBI Taxonomy" id="2654974"/>
    <lineage>
        <taxon>Bacteria</taxon>
        <taxon>Bacillati</taxon>
        <taxon>Bacillota</taxon>
        <taxon>Bacilli</taxon>
        <taxon>Bacillales</taxon>
        <taxon>Paenibacillaceae</taxon>
        <taxon>Paenibacillus</taxon>
    </lineage>
</organism>
<dbReference type="EMBL" id="WHOD01000087">
    <property type="protein sequence ID" value="NOU96161.1"/>
    <property type="molecule type" value="Genomic_DNA"/>
</dbReference>
<evidence type="ECO:0000313" key="10">
    <source>
        <dbReference type="Proteomes" id="UP000641588"/>
    </source>
</evidence>
<dbReference type="FunFam" id="3.40.50.300:FF:000016">
    <property type="entry name" value="Oligopeptide ABC transporter ATP-binding component"/>
    <property type="match status" value="1"/>
</dbReference>
<dbReference type="GO" id="GO:0016887">
    <property type="term" value="F:ATP hydrolysis activity"/>
    <property type="evidence" value="ECO:0007669"/>
    <property type="project" value="InterPro"/>
</dbReference>
<keyword evidence="3" id="KW-0813">Transport</keyword>
<proteinExistence type="inferred from homology"/>
<dbReference type="RefSeq" id="WP_246315129.1">
    <property type="nucleotide sequence ID" value="NZ_WHOD01000087.1"/>
</dbReference>
<dbReference type="PROSITE" id="PS00211">
    <property type="entry name" value="ABC_TRANSPORTER_1"/>
    <property type="match status" value="1"/>
</dbReference>
<dbReference type="InterPro" id="IPR027417">
    <property type="entry name" value="P-loop_NTPase"/>
</dbReference>
<dbReference type="InterPro" id="IPR017871">
    <property type="entry name" value="ABC_transporter-like_CS"/>
</dbReference>
<evidence type="ECO:0000256" key="5">
    <source>
        <dbReference type="ARBA" id="ARBA00022741"/>
    </source>
</evidence>
<evidence type="ECO:0000259" key="8">
    <source>
        <dbReference type="PROSITE" id="PS50893"/>
    </source>
</evidence>
<dbReference type="Pfam" id="PF08352">
    <property type="entry name" value="oligo_HPY"/>
    <property type="match status" value="1"/>
</dbReference>
<keyword evidence="6 9" id="KW-0067">ATP-binding</keyword>
<evidence type="ECO:0000313" key="9">
    <source>
        <dbReference type="EMBL" id="NOU96161.1"/>
    </source>
</evidence>
<comment type="subcellular location">
    <subcellularLocation>
        <location evidence="1">Cell membrane</location>
        <topology evidence="1">Peripheral membrane protein</topology>
    </subcellularLocation>
</comment>
<dbReference type="GO" id="GO:0005524">
    <property type="term" value="F:ATP binding"/>
    <property type="evidence" value="ECO:0007669"/>
    <property type="project" value="UniProtKB-KW"/>
</dbReference>
<evidence type="ECO:0000256" key="6">
    <source>
        <dbReference type="ARBA" id="ARBA00022840"/>
    </source>
</evidence>
<evidence type="ECO:0000256" key="7">
    <source>
        <dbReference type="ARBA" id="ARBA00023136"/>
    </source>
</evidence>
<dbReference type="AlphaFoldDB" id="A0A972GSQ0"/>
<dbReference type="CDD" id="cd03257">
    <property type="entry name" value="ABC_NikE_OppD_transporters"/>
    <property type="match status" value="1"/>
</dbReference>
<dbReference type="SUPFAM" id="SSF52540">
    <property type="entry name" value="P-loop containing nucleoside triphosphate hydrolases"/>
    <property type="match status" value="1"/>
</dbReference>
<evidence type="ECO:0000256" key="1">
    <source>
        <dbReference type="ARBA" id="ARBA00004202"/>
    </source>
</evidence>
<dbReference type="InterPro" id="IPR003593">
    <property type="entry name" value="AAA+_ATPase"/>
</dbReference>
<evidence type="ECO:0000256" key="3">
    <source>
        <dbReference type="ARBA" id="ARBA00022448"/>
    </source>
</evidence>
<dbReference type="InterPro" id="IPR003439">
    <property type="entry name" value="ABC_transporter-like_ATP-bd"/>
</dbReference>
<keyword evidence="7" id="KW-0472">Membrane</keyword>
<dbReference type="GO" id="GO:0005886">
    <property type="term" value="C:plasma membrane"/>
    <property type="evidence" value="ECO:0007669"/>
    <property type="project" value="UniProtKB-SubCell"/>
</dbReference>
<sequence length="334" mass="36743">MSNSNDLILKIDNLHTQFDLGRRVVKAVNGVSFSVKKGRTLGIVGESGCGKSVTAHSILQLLPKLGSITGGSITYYKDQEEIVLSRLKKNGKAIRSIRGKEIGMIFQDPMASLNPVYTIGNQLCENLLQHERVSRKQAMEKAVEMMTVLGISKPAFRMKDYPHQFSGGMKQRVMIAMAMMCNPRVLIADEPTTALDVTIQAQILELMKEVQSQFGTSIILITHNMGIVADMADDIAVMYMGRIVEFGSVRQVLGSPQHPYTQALLKSVPVLGIGRNERLQTIRGNTPDPSERLEGCEFAPRCDFATAPCTIVPPETILADGHRVRCWNCRGGIA</sequence>
<gene>
    <name evidence="9" type="ORF">GC093_23465</name>
</gene>
<reference evidence="9" key="1">
    <citation type="submission" date="2019-10" db="EMBL/GenBank/DDBJ databases">
        <title>Description of Paenibacillus glebae sp. nov.</title>
        <authorList>
            <person name="Carlier A."/>
            <person name="Qi S."/>
        </authorList>
    </citation>
    <scope>NUCLEOTIDE SEQUENCE</scope>
    <source>
        <strain evidence="9">LMG 31456</strain>
    </source>
</reference>
<keyword evidence="4" id="KW-1003">Cell membrane</keyword>
<evidence type="ECO:0000256" key="2">
    <source>
        <dbReference type="ARBA" id="ARBA00005417"/>
    </source>
</evidence>
<comment type="caution">
    <text evidence="9">The sequence shown here is derived from an EMBL/GenBank/DDBJ whole genome shotgun (WGS) entry which is preliminary data.</text>
</comment>
<dbReference type="Proteomes" id="UP000641588">
    <property type="component" value="Unassembled WGS sequence"/>
</dbReference>
<dbReference type="PANTHER" id="PTHR43297:SF2">
    <property type="entry name" value="DIPEPTIDE TRANSPORT ATP-BINDING PROTEIN DPPD"/>
    <property type="match status" value="1"/>
</dbReference>